<feature type="compositionally biased region" description="Polar residues" evidence="3">
    <location>
        <begin position="158"/>
        <end position="178"/>
    </location>
</feature>
<dbReference type="HOGENOM" id="CLU_038394_0_0_1"/>
<sequence length="571" mass="62916">MNALREPIANATRLRAPSSPHRGRVATSAARLVATSKVLAALDAEFDLLAIDGGRTENTGGGSSKGKGNLVTKKLAPPASPPRNLAQPKPKPIHPFFSKYADKDVFGPDIDEIASDPSTRVKTTTTKPTTTSSSKPPKGKVTTSVPSSSEPSSIMPRTESQSHSLTTQNPKSKSSTELATKPKPKPTRKSKSSKPDFSHLPVYSYKDYPPAPGPMLVYTRHEEEANDFVQMLKGPLGFDMEWRVIWCRGRSSIERRTAVVQVCDERLVLMIQISAMKRFPQKLKELIEDPKVIKMGANIYHDGEKLYRDYGLLPASLLELGRFAHHCDPSFVNVYNRNIVSLEKMVGTYCLKRLVKGEERCGNWEDVLVEGQLEYAANDVHCALMVYKRLLGIAGKEGREVDPFGCTRDVTVQPLPLPLQPQPLPNTDGEVGSTVTDSQSTTVDSQLNVDSHMGLPARGSAPPRTTTPASYIEPPIMQRPQQLRAYRMWHEKGMSLDDMRGALRSRDNPLAESTVISYVVRALQADSSLPFSVDGLKSLVQLEAGSWQRHRQWIVEAEARAALDAEATQVS</sequence>
<evidence type="ECO:0000313" key="6">
    <source>
        <dbReference type="Proteomes" id="UP000027265"/>
    </source>
</evidence>
<protein>
    <recommendedName>
        <fullName evidence="4">3'-5' exonuclease domain-containing protein</fullName>
    </recommendedName>
</protein>
<dbReference type="InterPro" id="IPR036397">
    <property type="entry name" value="RNaseH_sf"/>
</dbReference>
<dbReference type="PANTHER" id="PTHR13620:SF104">
    <property type="entry name" value="EXONUCLEASE 3'-5' DOMAIN-CONTAINING PROTEIN 2"/>
    <property type="match status" value="1"/>
</dbReference>
<reference evidence="6" key="1">
    <citation type="journal article" date="2014" name="Proc. Natl. Acad. Sci. U.S.A.">
        <title>Extensive sampling of basidiomycete genomes demonstrates inadequacy of the white-rot/brown-rot paradigm for wood decay fungi.</title>
        <authorList>
            <person name="Riley R."/>
            <person name="Salamov A.A."/>
            <person name="Brown D.W."/>
            <person name="Nagy L.G."/>
            <person name="Floudas D."/>
            <person name="Held B.W."/>
            <person name="Levasseur A."/>
            <person name="Lombard V."/>
            <person name="Morin E."/>
            <person name="Otillar R."/>
            <person name="Lindquist E.A."/>
            <person name="Sun H."/>
            <person name="LaButti K.M."/>
            <person name="Schmutz J."/>
            <person name="Jabbour D."/>
            <person name="Luo H."/>
            <person name="Baker S.E."/>
            <person name="Pisabarro A.G."/>
            <person name="Walton J.D."/>
            <person name="Blanchette R.A."/>
            <person name="Henrissat B."/>
            <person name="Martin F."/>
            <person name="Cullen D."/>
            <person name="Hibbett D.S."/>
            <person name="Grigoriev I.V."/>
        </authorList>
    </citation>
    <scope>NUCLEOTIDE SEQUENCE [LARGE SCALE GENOMIC DNA]</scope>
    <source>
        <strain evidence="6">MUCL 33604</strain>
    </source>
</reference>
<dbReference type="STRING" id="933084.A0A067PSA2"/>
<feature type="compositionally biased region" description="Low complexity" evidence="3">
    <location>
        <begin position="117"/>
        <end position="153"/>
    </location>
</feature>
<dbReference type="InterPro" id="IPR012337">
    <property type="entry name" value="RNaseH-like_sf"/>
</dbReference>
<dbReference type="Pfam" id="PF01612">
    <property type="entry name" value="DNA_pol_A_exo1"/>
    <property type="match status" value="1"/>
</dbReference>
<gene>
    <name evidence="5" type="ORF">JAAARDRAFT_38785</name>
</gene>
<feature type="region of interest" description="Disordered" evidence="3">
    <location>
        <begin position="1"/>
        <end position="22"/>
    </location>
</feature>
<dbReference type="OrthoDB" id="1920326at2759"/>
<dbReference type="EMBL" id="KL197730">
    <property type="protein sequence ID" value="KDQ54182.1"/>
    <property type="molecule type" value="Genomic_DNA"/>
</dbReference>
<evidence type="ECO:0000256" key="3">
    <source>
        <dbReference type="SAM" id="MobiDB-lite"/>
    </source>
</evidence>
<dbReference type="PANTHER" id="PTHR13620">
    <property type="entry name" value="3-5 EXONUCLEASE"/>
    <property type="match status" value="1"/>
</dbReference>
<feature type="region of interest" description="Disordered" evidence="3">
    <location>
        <begin position="52"/>
        <end position="198"/>
    </location>
</feature>
<dbReference type="InParanoid" id="A0A067PSA2"/>
<dbReference type="GO" id="GO:0005634">
    <property type="term" value="C:nucleus"/>
    <property type="evidence" value="ECO:0007669"/>
    <property type="project" value="TreeGrafter"/>
</dbReference>
<name>A0A067PSA2_9AGAM</name>
<dbReference type="SUPFAM" id="SSF53098">
    <property type="entry name" value="Ribonuclease H-like"/>
    <property type="match status" value="1"/>
</dbReference>
<feature type="region of interest" description="Disordered" evidence="3">
    <location>
        <begin position="453"/>
        <end position="472"/>
    </location>
</feature>
<dbReference type="GO" id="GO:0008408">
    <property type="term" value="F:3'-5' exonuclease activity"/>
    <property type="evidence" value="ECO:0007669"/>
    <property type="project" value="InterPro"/>
</dbReference>
<dbReference type="GO" id="GO:0005737">
    <property type="term" value="C:cytoplasm"/>
    <property type="evidence" value="ECO:0007669"/>
    <property type="project" value="TreeGrafter"/>
</dbReference>
<keyword evidence="6" id="KW-1185">Reference proteome</keyword>
<dbReference type="InterPro" id="IPR051132">
    <property type="entry name" value="3-5_Exonuclease_domain"/>
</dbReference>
<feature type="domain" description="3'-5' exonuclease" evidence="4">
    <location>
        <begin position="220"/>
        <end position="390"/>
    </location>
</feature>
<evidence type="ECO:0000259" key="4">
    <source>
        <dbReference type="Pfam" id="PF01612"/>
    </source>
</evidence>
<keyword evidence="2" id="KW-0378">Hydrolase</keyword>
<proteinExistence type="predicted"/>
<evidence type="ECO:0000313" key="5">
    <source>
        <dbReference type="EMBL" id="KDQ54182.1"/>
    </source>
</evidence>
<dbReference type="CDD" id="cd06141">
    <property type="entry name" value="WRN_exo"/>
    <property type="match status" value="1"/>
</dbReference>
<accession>A0A067PSA2</accession>
<feature type="compositionally biased region" description="Basic residues" evidence="3">
    <location>
        <begin position="182"/>
        <end position="192"/>
    </location>
</feature>
<evidence type="ECO:0000256" key="2">
    <source>
        <dbReference type="ARBA" id="ARBA00022801"/>
    </source>
</evidence>
<dbReference type="Proteomes" id="UP000027265">
    <property type="component" value="Unassembled WGS sequence"/>
</dbReference>
<dbReference type="GO" id="GO:0006139">
    <property type="term" value="P:nucleobase-containing compound metabolic process"/>
    <property type="evidence" value="ECO:0007669"/>
    <property type="project" value="InterPro"/>
</dbReference>
<dbReference type="Gene3D" id="3.30.420.10">
    <property type="entry name" value="Ribonuclease H-like superfamily/Ribonuclease H"/>
    <property type="match status" value="1"/>
</dbReference>
<dbReference type="GO" id="GO:0003676">
    <property type="term" value="F:nucleic acid binding"/>
    <property type="evidence" value="ECO:0007669"/>
    <property type="project" value="InterPro"/>
</dbReference>
<organism evidence="5 6">
    <name type="scientific">Jaapia argillacea MUCL 33604</name>
    <dbReference type="NCBI Taxonomy" id="933084"/>
    <lineage>
        <taxon>Eukaryota</taxon>
        <taxon>Fungi</taxon>
        <taxon>Dikarya</taxon>
        <taxon>Basidiomycota</taxon>
        <taxon>Agaricomycotina</taxon>
        <taxon>Agaricomycetes</taxon>
        <taxon>Agaricomycetidae</taxon>
        <taxon>Jaapiales</taxon>
        <taxon>Jaapiaceae</taxon>
        <taxon>Jaapia</taxon>
    </lineage>
</organism>
<dbReference type="InterPro" id="IPR002562">
    <property type="entry name" value="3'-5'_exonuclease_dom"/>
</dbReference>
<dbReference type="AlphaFoldDB" id="A0A067PSA2"/>
<keyword evidence="1" id="KW-0540">Nuclease</keyword>
<evidence type="ECO:0000256" key="1">
    <source>
        <dbReference type="ARBA" id="ARBA00022722"/>
    </source>
</evidence>